<reference evidence="3" key="1">
    <citation type="submission" date="2018-06" db="EMBL/GenBank/DDBJ databases">
        <title>Genome assembly of Danube salmon.</title>
        <authorList>
            <person name="Macqueen D.J."/>
            <person name="Gundappa M.K."/>
        </authorList>
    </citation>
    <scope>NUCLEOTIDE SEQUENCE [LARGE SCALE GENOMIC DNA]</scope>
</reference>
<evidence type="ECO:0000256" key="1">
    <source>
        <dbReference type="SAM" id="MobiDB-lite"/>
    </source>
</evidence>
<name>A0A4W5NWR5_9TELE</name>
<evidence type="ECO:0000313" key="2">
    <source>
        <dbReference type="Ensembl" id="ENSHHUP00000055532.1"/>
    </source>
</evidence>
<dbReference type="AlphaFoldDB" id="A0A4W5NWR5"/>
<organism evidence="2 3">
    <name type="scientific">Hucho hucho</name>
    <name type="common">huchen</name>
    <dbReference type="NCBI Taxonomy" id="62062"/>
    <lineage>
        <taxon>Eukaryota</taxon>
        <taxon>Metazoa</taxon>
        <taxon>Chordata</taxon>
        <taxon>Craniata</taxon>
        <taxon>Vertebrata</taxon>
        <taxon>Euteleostomi</taxon>
        <taxon>Actinopterygii</taxon>
        <taxon>Neopterygii</taxon>
        <taxon>Teleostei</taxon>
        <taxon>Protacanthopterygii</taxon>
        <taxon>Salmoniformes</taxon>
        <taxon>Salmonidae</taxon>
        <taxon>Salmoninae</taxon>
        <taxon>Hucho</taxon>
    </lineage>
</organism>
<dbReference type="Proteomes" id="UP000314982">
    <property type="component" value="Unassembled WGS sequence"/>
</dbReference>
<dbReference type="PANTHER" id="PTHR13151">
    <property type="entry name" value="CBF1 INTERACTING COREPRESSOR CIR"/>
    <property type="match status" value="1"/>
</dbReference>
<accession>A0A4W5NWR5</accession>
<dbReference type="GeneTree" id="ENSGT00730000111135"/>
<evidence type="ECO:0000313" key="3">
    <source>
        <dbReference type="Proteomes" id="UP000314982"/>
    </source>
</evidence>
<dbReference type="GO" id="GO:0003714">
    <property type="term" value="F:transcription corepressor activity"/>
    <property type="evidence" value="ECO:0007669"/>
    <property type="project" value="InterPro"/>
</dbReference>
<reference evidence="2" key="3">
    <citation type="submission" date="2025-09" db="UniProtKB">
        <authorList>
            <consortium name="Ensembl"/>
        </authorList>
    </citation>
    <scope>IDENTIFICATION</scope>
</reference>
<keyword evidence="3" id="KW-1185">Reference proteome</keyword>
<dbReference type="InterPro" id="IPR040014">
    <property type="entry name" value="CIR1"/>
</dbReference>
<feature type="region of interest" description="Disordered" evidence="1">
    <location>
        <begin position="77"/>
        <end position="110"/>
    </location>
</feature>
<protein>
    <submittedName>
        <fullName evidence="2">Uncharacterized protein</fullName>
    </submittedName>
</protein>
<dbReference type="Ensembl" id="ENSHHUT00000057450.1">
    <property type="protein sequence ID" value="ENSHHUP00000055532.1"/>
    <property type="gene ID" value="ENSHHUG00000033179.1"/>
</dbReference>
<proteinExistence type="predicted"/>
<sequence length="110" mass="12523">MAIRDQPFGIQVCIVRCIMCHKLGHVNADSALAFAFLGSMPGLHPQRKQEYVVNEEEEDPEVEFLKSLTTKQKEKLLRKLDRLQKKSEGNQKRKRDSSDSSSDSSSRDSD</sequence>
<reference evidence="2" key="2">
    <citation type="submission" date="2025-08" db="UniProtKB">
        <authorList>
            <consortium name="Ensembl"/>
        </authorList>
    </citation>
    <scope>IDENTIFICATION</scope>
</reference>
<dbReference type="PANTHER" id="PTHR13151:SF2">
    <property type="entry name" value="COREPRESSOR INTERACTING WITH RBPJ 1"/>
    <property type="match status" value="1"/>
</dbReference>
<feature type="compositionally biased region" description="Basic and acidic residues" evidence="1">
    <location>
        <begin position="77"/>
        <end position="91"/>
    </location>
</feature>
<dbReference type="GO" id="GO:0005634">
    <property type="term" value="C:nucleus"/>
    <property type="evidence" value="ECO:0007669"/>
    <property type="project" value="TreeGrafter"/>
</dbReference>